<feature type="transmembrane region" description="Helical" evidence="8">
    <location>
        <begin position="45"/>
        <end position="64"/>
    </location>
</feature>
<keyword evidence="3" id="KW-0813">Transport</keyword>
<dbReference type="InterPro" id="IPR052017">
    <property type="entry name" value="TSUP"/>
</dbReference>
<comment type="subcellular location">
    <subcellularLocation>
        <location evidence="1 8">Cell membrane</location>
        <topology evidence="1 8">Multi-pass membrane protein</topology>
    </subcellularLocation>
</comment>
<feature type="transmembrane region" description="Helical" evidence="8">
    <location>
        <begin position="166"/>
        <end position="184"/>
    </location>
</feature>
<feature type="transmembrane region" description="Helical" evidence="8">
    <location>
        <begin position="226"/>
        <end position="246"/>
    </location>
</feature>
<keyword evidence="7 8" id="KW-0472">Membrane</keyword>
<evidence type="ECO:0000256" key="8">
    <source>
        <dbReference type="RuleBase" id="RU363041"/>
    </source>
</evidence>
<feature type="transmembrane region" description="Helical" evidence="8">
    <location>
        <begin position="98"/>
        <end position="117"/>
    </location>
</feature>
<evidence type="ECO:0000256" key="3">
    <source>
        <dbReference type="ARBA" id="ARBA00022448"/>
    </source>
</evidence>
<feature type="transmembrane region" description="Helical" evidence="8">
    <location>
        <begin position="196"/>
        <end position="214"/>
    </location>
</feature>
<evidence type="ECO:0000313" key="10">
    <source>
        <dbReference type="Proteomes" id="UP001164020"/>
    </source>
</evidence>
<dbReference type="EMBL" id="CP114028">
    <property type="protein sequence ID" value="WAP66789.1"/>
    <property type="molecule type" value="Genomic_DNA"/>
</dbReference>
<evidence type="ECO:0000256" key="1">
    <source>
        <dbReference type="ARBA" id="ARBA00004651"/>
    </source>
</evidence>
<dbReference type="Proteomes" id="UP001164020">
    <property type="component" value="Plasmid unnamed1"/>
</dbReference>
<keyword evidence="9" id="KW-0614">Plasmid</keyword>
<keyword evidence="6 8" id="KW-1133">Transmembrane helix</keyword>
<evidence type="ECO:0000313" key="9">
    <source>
        <dbReference type="EMBL" id="WAP66789.1"/>
    </source>
</evidence>
<evidence type="ECO:0000256" key="4">
    <source>
        <dbReference type="ARBA" id="ARBA00022475"/>
    </source>
</evidence>
<dbReference type="Pfam" id="PF01925">
    <property type="entry name" value="TauE"/>
    <property type="match status" value="1"/>
</dbReference>
<evidence type="ECO:0000256" key="2">
    <source>
        <dbReference type="ARBA" id="ARBA00009142"/>
    </source>
</evidence>
<evidence type="ECO:0000256" key="6">
    <source>
        <dbReference type="ARBA" id="ARBA00022989"/>
    </source>
</evidence>
<dbReference type="RefSeq" id="WP_268879235.1">
    <property type="nucleotide sequence ID" value="NZ_CP114028.1"/>
</dbReference>
<dbReference type="PANTHER" id="PTHR30269">
    <property type="entry name" value="TRANSMEMBRANE PROTEIN YFCA"/>
    <property type="match status" value="1"/>
</dbReference>
<dbReference type="InterPro" id="IPR002781">
    <property type="entry name" value="TM_pro_TauE-like"/>
</dbReference>
<feature type="transmembrane region" description="Helical" evidence="8">
    <location>
        <begin position="129"/>
        <end position="146"/>
    </location>
</feature>
<organism evidence="9 10">
    <name type="scientific">Jiella pelagia</name>
    <dbReference type="NCBI Taxonomy" id="2986949"/>
    <lineage>
        <taxon>Bacteria</taxon>
        <taxon>Pseudomonadati</taxon>
        <taxon>Pseudomonadota</taxon>
        <taxon>Alphaproteobacteria</taxon>
        <taxon>Hyphomicrobiales</taxon>
        <taxon>Aurantimonadaceae</taxon>
        <taxon>Jiella</taxon>
    </lineage>
</organism>
<keyword evidence="10" id="KW-1185">Reference proteome</keyword>
<geneLocation type="plasmid" evidence="9 10">
    <name>unnamed1</name>
</geneLocation>
<proteinExistence type="inferred from homology"/>
<evidence type="ECO:0000256" key="5">
    <source>
        <dbReference type="ARBA" id="ARBA00022692"/>
    </source>
</evidence>
<keyword evidence="4 8" id="KW-1003">Cell membrane</keyword>
<accession>A0ABY7BTR8</accession>
<feature type="transmembrane region" description="Helical" evidence="8">
    <location>
        <begin position="73"/>
        <end position="92"/>
    </location>
</feature>
<reference evidence="9" key="1">
    <citation type="submission" date="2022-12" db="EMBL/GenBank/DDBJ databases">
        <title>Jiella pelagia sp. nov., isolated from phosphonate enriched culture of Northwest Pacific surface seawater.</title>
        <authorList>
            <person name="Shin D.Y."/>
            <person name="Hwang C.Y."/>
        </authorList>
    </citation>
    <scope>NUCLEOTIDE SEQUENCE</scope>
    <source>
        <strain evidence="9">HL-NP1</strain>
        <plasmid evidence="9">unnamed1</plasmid>
    </source>
</reference>
<name>A0ABY7BTR8_9HYPH</name>
<evidence type="ECO:0000256" key="7">
    <source>
        <dbReference type="ARBA" id="ARBA00023136"/>
    </source>
</evidence>
<sequence length="289" mass="30329">MSAAFEFLLLLSIAAFIMGLAKGGLTIMGALPVPLLSLVYDPLHAAVALLPVMLVSDFVAVWLYRREFSARNVWVLVPSGIVGVAAAAVIAPHVSVEVVTFLTGVIGLAFCLHATVLRRVEAQAERPGSIGFGGVMGVLTGATSFLSHNGAPPFHAYVLPQRLPNLTFAGTATLVFAAVNLAKLPAYAAIGLVSDLSSAQVAMTIGAGILGAFAGRAVAGRLPEKVFRAAIVMMLFVLSAWLCLLVRRSRLRLSRSRARAKSDRPSHPVTGPRAASLDGRTVLRASALR</sequence>
<comment type="similarity">
    <text evidence="2 8">Belongs to the 4-toluene sulfonate uptake permease (TSUP) (TC 2.A.102) family.</text>
</comment>
<dbReference type="PANTHER" id="PTHR30269:SF37">
    <property type="entry name" value="MEMBRANE TRANSPORTER PROTEIN"/>
    <property type="match status" value="1"/>
</dbReference>
<protein>
    <recommendedName>
        <fullName evidence="8">Probable membrane transporter protein</fullName>
    </recommendedName>
</protein>
<keyword evidence="5 8" id="KW-0812">Transmembrane</keyword>
<gene>
    <name evidence="9" type="ORF">OH818_00045</name>
</gene>